<keyword evidence="5 6" id="KW-0472">Membrane</keyword>
<dbReference type="PANTHER" id="PTHR21716:SF62">
    <property type="entry name" value="TRANSPORT PROTEIN YDBI-RELATED"/>
    <property type="match status" value="1"/>
</dbReference>
<organism evidence="7 8">
    <name type="scientific">Sphingomonas sabuli</name>
    <dbReference type="NCBI Taxonomy" id="2764186"/>
    <lineage>
        <taxon>Bacteria</taxon>
        <taxon>Pseudomonadati</taxon>
        <taxon>Pseudomonadota</taxon>
        <taxon>Alphaproteobacteria</taxon>
        <taxon>Sphingomonadales</taxon>
        <taxon>Sphingomonadaceae</taxon>
        <taxon>Sphingomonas</taxon>
    </lineage>
</organism>
<feature type="transmembrane region" description="Helical" evidence="6">
    <location>
        <begin position="144"/>
        <end position="167"/>
    </location>
</feature>
<dbReference type="Proteomes" id="UP000515861">
    <property type="component" value="Chromosome"/>
</dbReference>
<evidence type="ECO:0000256" key="3">
    <source>
        <dbReference type="ARBA" id="ARBA00022692"/>
    </source>
</evidence>
<dbReference type="PANTHER" id="PTHR21716">
    <property type="entry name" value="TRANSMEMBRANE PROTEIN"/>
    <property type="match status" value="1"/>
</dbReference>
<name>A0A7G9L4F6_9SPHN</name>
<proteinExistence type="inferred from homology"/>
<evidence type="ECO:0000313" key="7">
    <source>
        <dbReference type="EMBL" id="QNM83505.1"/>
    </source>
</evidence>
<comment type="subcellular location">
    <subcellularLocation>
        <location evidence="1">Membrane</location>
        <topology evidence="1">Multi-pass membrane protein</topology>
    </subcellularLocation>
</comment>
<feature type="transmembrane region" description="Helical" evidence="6">
    <location>
        <begin position="207"/>
        <end position="224"/>
    </location>
</feature>
<evidence type="ECO:0000256" key="5">
    <source>
        <dbReference type="ARBA" id="ARBA00023136"/>
    </source>
</evidence>
<dbReference type="EMBL" id="CP060697">
    <property type="protein sequence ID" value="QNM83505.1"/>
    <property type="molecule type" value="Genomic_DNA"/>
</dbReference>
<accession>A0A7G9L4F6</accession>
<dbReference type="GO" id="GO:0055085">
    <property type="term" value="P:transmembrane transport"/>
    <property type="evidence" value="ECO:0007669"/>
    <property type="project" value="TreeGrafter"/>
</dbReference>
<feature type="transmembrane region" description="Helical" evidence="6">
    <location>
        <begin position="265"/>
        <end position="284"/>
    </location>
</feature>
<evidence type="ECO:0000256" key="6">
    <source>
        <dbReference type="SAM" id="Phobius"/>
    </source>
</evidence>
<gene>
    <name evidence="7" type="ORF">H8M03_04010</name>
</gene>
<keyword evidence="8" id="KW-1185">Reference proteome</keyword>
<keyword evidence="3 6" id="KW-0812">Transmembrane</keyword>
<evidence type="ECO:0000256" key="1">
    <source>
        <dbReference type="ARBA" id="ARBA00004141"/>
    </source>
</evidence>
<evidence type="ECO:0000256" key="2">
    <source>
        <dbReference type="ARBA" id="ARBA00009773"/>
    </source>
</evidence>
<evidence type="ECO:0000256" key="4">
    <source>
        <dbReference type="ARBA" id="ARBA00022989"/>
    </source>
</evidence>
<dbReference type="AlphaFoldDB" id="A0A7G9L4F6"/>
<dbReference type="GO" id="GO:0016020">
    <property type="term" value="C:membrane"/>
    <property type="evidence" value="ECO:0007669"/>
    <property type="project" value="UniProtKB-SubCell"/>
</dbReference>
<feature type="transmembrane region" description="Helical" evidence="6">
    <location>
        <begin position="14"/>
        <end position="32"/>
    </location>
</feature>
<dbReference type="KEGG" id="ssau:H8M03_04010"/>
<feature type="transmembrane region" description="Helical" evidence="6">
    <location>
        <begin position="67"/>
        <end position="88"/>
    </location>
</feature>
<reference evidence="7 8" key="1">
    <citation type="submission" date="2020-08" db="EMBL/GenBank/DDBJ databases">
        <title>Sphingomonas sp. sand1-3 16S ribosomal RNA gene Genome sequencing and assembly.</title>
        <authorList>
            <person name="Kang M."/>
        </authorList>
    </citation>
    <scope>NUCLEOTIDE SEQUENCE [LARGE SCALE GENOMIC DNA]</scope>
    <source>
        <strain evidence="8">sand1-3</strain>
    </source>
</reference>
<protein>
    <submittedName>
        <fullName evidence="7">AI-2E family transporter</fullName>
    </submittedName>
</protein>
<sequence>MARKPSGGSDTGDYVRKVLIALALGACVFLAWELRFVLVLLFGAVVVGAIIRAISGPACKYLHLPDPFAVLLAVVVLFGTVIGAAYLMGSTIISQMNLLNEAVPKAIGMVDQWFGTLGFDRPFQGWLDDLQKGGGSIMTYLGGWLSAFGNGLANFLLVVFGGIFLAAQPEFYRTGTIKLVPKARRSLVSEAMDESETALRLWLKGQLISMVLVGVLTAFGLWALGIESWLVLGLLAGLFEFVPFAGPILAAIPGIMLALAVSPELAFWTAMIYILVQHVEAYLIQPLVQQYAVELPPVVLLFSLLAFGLLFGAIGIFFAAPLAVVTYVLIKRLYVREALDTATPIPGEVEAKKQTASRK</sequence>
<evidence type="ECO:0000313" key="8">
    <source>
        <dbReference type="Proteomes" id="UP000515861"/>
    </source>
</evidence>
<comment type="similarity">
    <text evidence="2">Belongs to the autoinducer-2 exporter (AI-2E) (TC 2.A.86) family.</text>
</comment>
<feature type="transmembrane region" description="Helical" evidence="6">
    <location>
        <begin position="304"/>
        <end position="330"/>
    </location>
</feature>
<dbReference type="InterPro" id="IPR002549">
    <property type="entry name" value="AI-2E-like"/>
</dbReference>
<feature type="transmembrane region" description="Helical" evidence="6">
    <location>
        <begin position="230"/>
        <end position="258"/>
    </location>
</feature>
<feature type="transmembrane region" description="Helical" evidence="6">
    <location>
        <begin position="38"/>
        <end position="55"/>
    </location>
</feature>
<dbReference type="RefSeq" id="WP_187480460.1">
    <property type="nucleotide sequence ID" value="NZ_CP060697.1"/>
</dbReference>
<dbReference type="Pfam" id="PF01594">
    <property type="entry name" value="AI-2E_transport"/>
    <property type="match status" value="1"/>
</dbReference>
<keyword evidence="4 6" id="KW-1133">Transmembrane helix</keyword>